<feature type="chain" id="PRO_5003526697" description="Alkaline phosphatase" evidence="10">
    <location>
        <begin position="28"/>
        <end position="526"/>
    </location>
</feature>
<evidence type="ECO:0008006" key="13">
    <source>
        <dbReference type="Google" id="ProtNLM"/>
    </source>
</evidence>
<keyword evidence="12" id="KW-1185">Reference proteome</keyword>
<feature type="signal peptide" evidence="10">
    <location>
        <begin position="1"/>
        <end position="27"/>
    </location>
</feature>
<comment type="similarity">
    <text evidence="1 9">Belongs to the alkaline phosphatase family.</text>
</comment>
<keyword evidence="2" id="KW-0597">Phosphoprotein</keyword>
<feature type="binding site" evidence="8">
    <location>
        <position position="318"/>
    </location>
    <ligand>
        <name>Zn(2+)</name>
        <dbReference type="ChEBI" id="CHEBI:29105"/>
        <label>2</label>
    </ligand>
</feature>
<gene>
    <name evidence="11" type="ORF">HMPREF1015_02502</name>
</gene>
<feature type="binding site" evidence="8">
    <location>
        <position position="415"/>
    </location>
    <ligand>
        <name>Zn(2+)</name>
        <dbReference type="ChEBI" id="CHEBI:29105"/>
        <label>2</label>
    </ligand>
</feature>
<proteinExistence type="inferred from homology"/>
<comment type="cofactor">
    <cofactor evidence="8">
        <name>Zn(2+)</name>
        <dbReference type="ChEBI" id="CHEBI:29105"/>
    </cofactor>
    <text evidence="8">Binds 2 Zn(2+) ions.</text>
</comment>
<reference evidence="11 12" key="1">
    <citation type="submission" date="2011-09" db="EMBL/GenBank/DDBJ databases">
        <title>The Genome Sequence of Bacillus smithii 7_3_47FAA.</title>
        <authorList>
            <consortium name="The Broad Institute Genome Sequencing Platform"/>
            <person name="Earl A."/>
            <person name="Ward D."/>
            <person name="Feldgarden M."/>
            <person name="Gevers D."/>
            <person name="Daigneault M."/>
            <person name="Strauss J."/>
            <person name="Allen-Vercoe E."/>
            <person name="Young S.K."/>
            <person name="Zeng Q."/>
            <person name="Gargeya S."/>
            <person name="Fitzgerald M."/>
            <person name="Haas B."/>
            <person name="Abouelleil A."/>
            <person name="Alvarado L."/>
            <person name="Arachchi H.M."/>
            <person name="Berlin A."/>
            <person name="Brown A."/>
            <person name="Chapman S.B."/>
            <person name="Chen Z."/>
            <person name="Dunbar C."/>
            <person name="Freedman E."/>
            <person name="Gearin G."/>
            <person name="Goldberg J."/>
            <person name="Griggs A."/>
            <person name="Gujja S."/>
            <person name="Heiman D."/>
            <person name="Howarth C."/>
            <person name="Larson L."/>
            <person name="Lui A."/>
            <person name="MacDonald P.J.P."/>
            <person name="Montmayeur A."/>
            <person name="Murphy C."/>
            <person name="Neiman D."/>
            <person name="Pearson M."/>
            <person name="Priest M."/>
            <person name="Roberts A."/>
            <person name="Saif S."/>
            <person name="Shea T."/>
            <person name="Shenoy N."/>
            <person name="Sisk P."/>
            <person name="Stolte C."/>
            <person name="Sykes S."/>
            <person name="Wortman J."/>
            <person name="Nusbaum C."/>
            <person name="Birren B."/>
        </authorList>
    </citation>
    <scope>NUCLEOTIDE SEQUENCE [LARGE SCALE GENOMIC DNA]</scope>
    <source>
        <strain evidence="11 12">7_3_47FAA</strain>
    </source>
</reference>
<evidence type="ECO:0000256" key="10">
    <source>
        <dbReference type="SAM" id="SignalP"/>
    </source>
</evidence>
<protein>
    <recommendedName>
        <fullName evidence="13">Alkaline phosphatase</fullName>
    </recommendedName>
</protein>
<dbReference type="EMBL" id="ACWF01000053">
    <property type="protein sequence ID" value="EHL78786.1"/>
    <property type="molecule type" value="Genomic_DNA"/>
</dbReference>
<comment type="caution">
    <text evidence="11">The sequence shown here is derived from an EMBL/GenBank/DDBJ whole genome shotgun (WGS) entry which is preliminary data.</text>
</comment>
<organism evidence="11 12">
    <name type="scientific">Bacillus smithii 7_3_47FAA</name>
    <dbReference type="NCBI Taxonomy" id="665952"/>
    <lineage>
        <taxon>Bacteria</taxon>
        <taxon>Bacillati</taxon>
        <taxon>Bacillota</taxon>
        <taxon>Bacilli</taxon>
        <taxon>Bacillales</taxon>
        <taxon>Bacillaceae</taxon>
        <taxon>Bacillus</taxon>
    </lineage>
</organism>
<comment type="cofactor">
    <cofactor evidence="8">
        <name>Mg(2+)</name>
        <dbReference type="ChEBI" id="CHEBI:18420"/>
    </cofactor>
    <text evidence="8">Binds 1 Mg(2+) ion.</text>
</comment>
<sequence length="526" mass="58093">MTNIFRHLSAFFVLLLLLANGSSPTAAYDSRPKAKNVIFMIMDGTNSDVLALSRWYKGSALALDGMMTGGVRTYSLRSAITDSAAAGTALATGRKTLVDHIGMIPIFPEEGKPYTAYPVPNILEAAERKGLSTGIVSTSPVQHATPAAFSAHVNHRNQFDDIAEQQVYQGMEVVLGGGKAWLKRDDKVKSRPDGENLISVIQKKGYEYVTTRKELLQSSGEKIWGSFAREDIAYELDRKKLNPNQPSLAEMTEKAIQTLSKNDKGFFLLVEGSKVDWAAHKNDPVGMISEVLSFDEAVQKALQFAKKDRQTLVIAVADHGNSGLTMGNRSTNHSYASEPKEHFIEPLKKAHLTVTGAVSQLRKDRSNLKEVLKSYGLNSLSHKEYNLVKKSKHPEKEMAALLSKRAKIGFTTTGHTGEDVFLFSYGPGKPTGLVENTDLPKSVCQTLGLKLQSSYQDGIQFYKKRGFKTTIYRKKEGNPELVVQKGGQTIRYPVNKNIRFVDGKEETLSAVNLFNGTHFYIGLPNR</sequence>
<dbReference type="Proteomes" id="UP000011747">
    <property type="component" value="Unassembled WGS sequence"/>
</dbReference>
<evidence type="ECO:0000256" key="6">
    <source>
        <dbReference type="ARBA" id="ARBA00022842"/>
    </source>
</evidence>
<dbReference type="InterPro" id="IPR018299">
    <property type="entry name" value="Alkaline_phosphatase_AS"/>
</dbReference>
<evidence type="ECO:0000256" key="8">
    <source>
        <dbReference type="PIRSR" id="PIRSR601952-2"/>
    </source>
</evidence>
<dbReference type="GO" id="GO:0004035">
    <property type="term" value="F:alkaline phosphatase activity"/>
    <property type="evidence" value="ECO:0007669"/>
    <property type="project" value="TreeGrafter"/>
</dbReference>
<evidence type="ECO:0000256" key="9">
    <source>
        <dbReference type="RuleBase" id="RU003946"/>
    </source>
</evidence>
<dbReference type="SUPFAM" id="SSF53649">
    <property type="entry name" value="Alkaline phosphatase-like"/>
    <property type="match status" value="1"/>
</dbReference>
<accession>G9QJ54</accession>
<dbReference type="PANTHER" id="PTHR11596:SF5">
    <property type="entry name" value="ALKALINE PHOSPHATASE"/>
    <property type="match status" value="1"/>
</dbReference>
<dbReference type="PANTHER" id="PTHR11596">
    <property type="entry name" value="ALKALINE PHOSPHATASE"/>
    <property type="match status" value="1"/>
</dbReference>
<evidence type="ECO:0000256" key="5">
    <source>
        <dbReference type="ARBA" id="ARBA00022833"/>
    </source>
</evidence>
<feature type="binding site" evidence="8">
    <location>
        <position position="43"/>
    </location>
    <ligand>
        <name>Mg(2+)</name>
        <dbReference type="ChEBI" id="CHEBI:18420"/>
    </ligand>
</feature>
<dbReference type="InterPro" id="IPR042085">
    <property type="entry name" value="Ap_crown"/>
</dbReference>
<dbReference type="PRINTS" id="PR00113">
    <property type="entry name" value="ALKPHPHTASE"/>
</dbReference>
<dbReference type="RefSeq" id="WP_003353306.1">
    <property type="nucleotide sequence ID" value="NZ_JH414746.1"/>
</dbReference>
<evidence type="ECO:0000256" key="4">
    <source>
        <dbReference type="ARBA" id="ARBA00022801"/>
    </source>
</evidence>
<evidence type="ECO:0000256" key="2">
    <source>
        <dbReference type="ARBA" id="ARBA00022553"/>
    </source>
</evidence>
<feature type="binding site" evidence="8">
    <location>
        <position position="43"/>
    </location>
    <ligand>
        <name>Zn(2+)</name>
        <dbReference type="ChEBI" id="CHEBI:29105"/>
        <label>2</label>
    </ligand>
</feature>
<feature type="binding site" evidence="8">
    <location>
        <position position="143"/>
    </location>
    <ligand>
        <name>Mg(2+)</name>
        <dbReference type="ChEBI" id="CHEBI:18420"/>
    </ligand>
</feature>
<dbReference type="InterPro" id="IPR017850">
    <property type="entry name" value="Alkaline_phosphatase_core_sf"/>
</dbReference>
<feature type="binding site" evidence="8">
    <location>
        <position position="271"/>
    </location>
    <ligand>
        <name>Mg(2+)</name>
        <dbReference type="ChEBI" id="CHEBI:18420"/>
    </ligand>
</feature>
<evidence type="ECO:0000313" key="11">
    <source>
        <dbReference type="EMBL" id="EHL78786.1"/>
    </source>
</evidence>
<dbReference type="Gene3D" id="3.40.720.10">
    <property type="entry name" value="Alkaline Phosphatase, subunit A"/>
    <property type="match status" value="1"/>
</dbReference>
<keyword evidence="4" id="KW-0378">Hydrolase</keyword>
<keyword evidence="5 8" id="KW-0862">Zinc</keyword>
<name>G9QJ54_9BACI</name>
<feature type="binding site" evidence="8">
    <location>
        <position position="280"/>
    </location>
    <ligand>
        <name>Zn(2+)</name>
        <dbReference type="ChEBI" id="CHEBI:29105"/>
        <label>2</label>
    </ligand>
</feature>
<evidence type="ECO:0000313" key="12">
    <source>
        <dbReference type="Proteomes" id="UP000011747"/>
    </source>
</evidence>
<feature type="binding site" evidence="8">
    <location>
        <position position="276"/>
    </location>
    <ligand>
        <name>Zn(2+)</name>
        <dbReference type="ChEBI" id="CHEBI:29105"/>
        <label>2</label>
    </ligand>
</feature>
<dbReference type="Gene3D" id="1.10.1200.140">
    <property type="entry name" value="Alkaline phosphatase, crown domain"/>
    <property type="match status" value="1"/>
</dbReference>
<dbReference type="CDD" id="cd16012">
    <property type="entry name" value="ALP"/>
    <property type="match status" value="1"/>
</dbReference>
<dbReference type="Pfam" id="PF00245">
    <property type="entry name" value="Alk_phosphatase"/>
    <property type="match status" value="1"/>
</dbReference>
<dbReference type="HOGENOM" id="CLU_008539_6_2_9"/>
<feature type="binding site" evidence="8">
    <location>
        <position position="145"/>
    </location>
    <ligand>
        <name>Mg(2+)</name>
        <dbReference type="ChEBI" id="CHEBI:18420"/>
    </ligand>
</feature>
<feature type="active site" description="Phosphoserine intermediate" evidence="7">
    <location>
        <position position="83"/>
    </location>
</feature>
<keyword evidence="3 8" id="KW-0479">Metal-binding</keyword>
<evidence type="ECO:0000256" key="3">
    <source>
        <dbReference type="ARBA" id="ARBA00022723"/>
    </source>
</evidence>
<evidence type="ECO:0000256" key="1">
    <source>
        <dbReference type="ARBA" id="ARBA00005984"/>
    </source>
</evidence>
<dbReference type="GO" id="GO:0046872">
    <property type="term" value="F:metal ion binding"/>
    <property type="evidence" value="ECO:0007669"/>
    <property type="project" value="UniProtKB-KW"/>
</dbReference>
<evidence type="ECO:0000256" key="7">
    <source>
        <dbReference type="PIRSR" id="PIRSR601952-1"/>
    </source>
</evidence>
<feature type="binding site" evidence="8">
    <location>
        <position position="319"/>
    </location>
    <ligand>
        <name>Zn(2+)</name>
        <dbReference type="ChEBI" id="CHEBI:29105"/>
        <label>2</label>
    </ligand>
</feature>
<dbReference type="InterPro" id="IPR001952">
    <property type="entry name" value="Alkaline_phosphatase"/>
</dbReference>
<keyword evidence="6 8" id="KW-0460">Magnesium</keyword>
<dbReference type="SMART" id="SM00098">
    <property type="entry name" value="alkPPc"/>
    <property type="match status" value="1"/>
</dbReference>
<dbReference type="PATRIC" id="fig|665952.3.peg.999"/>
<dbReference type="AlphaFoldDB" id="G9QJ54"/>
<dbReference type="PROSITE" id="PS00123">
    <property type="entry name" value="ALKALINE_PHOSPHATASE"/>
    <property type="match status" value="1"/>
</dbReference>
<keyword evidence="10" id="KW-0732">Signal</keyword>